<feature type="transmembrane region" description="Helical" evidence="1">
    <location>
        <begin position="371"/>
        <end position="392"/>
    </location>
</feature>
<comment type="caution">
    <text evidence="2">The sequence shown here is derived from an EMBL/GenBank/DDBJ whole genome shotgun (WGS) entry which is preliminary data.</text>
</comment>
<gene>
    <name evidence="2" type="ORF">KY227_004758</name>
</gene>
<dbReference type="RefSeq" id="WP_252794117.1">
    <property type="nucleotide sequence ID" value="NZ_JAMXKN010000033.1"/>
</dbReference>
<reference evidence="2" key="1">
    <citation type="submission" date="2021-07" db="EMBL/GenBank/DDBJ databases">
        <authorList>
            <consortium name="Clinical and Environmental Microbiology Branch: Whole genome sequencing antimicrobial resistance pathogens in the healthcare setting"/>
        </authorList>
    </citation>
    <scope>NUCLEOTIDE SEQUENCE</scope>
    <source>
        <strain evidence="2">2021DK-00049</strain>
    </source>
</reference>
<name>A0AAD2XYX6_CITFR</name>
<keyword evidence="1" id="KW-0472">Membrane</keyword>
<organism evidence="2">
    <name type="scientific">Citrobacter freundii</name>
    <dbReference type="NCBI Taxonomy" id="546"/>
    <lineage>
        <taxon>Bacteria</taxon>
        <taxon>Pseudomonadati</taxon>
        <taxon>Pseudomonadota</taxon>
        <taxon>Gammaproteobacteria</taxon>
        <taxon>Enterobacterales</taxon>
        <taxon>Enterobacteriaceae</taxon>
        <taxon>Citrobacter</taxon>
        <taxon>Citrobacter freundii complex</taxon>
    </lineage>
</organism>
<sequence>MLMDSEELTKLQKWKEKRSRFTPTGRELHIQPKSFDQENGWVNIGLLRINKKSITDDLRPIYIESVFFDGVYITLTKYSTGLAFVTFYIHLNNSTTRNVSAVSVPKIKYFVQLSHLNIYSKKSSSIIIKDYWHHSEDILMSNINQIQKSAVELLTLLMKEMKINKKDDELCCFYDVEIVQDYPYFDVEPRNLSKHHIHLSRRKKFSNAELSKDKFKSFIGKSNHRIKGVDWIYLRVKPRELSRSEKGREKIYLSNSGTHLSIAPFFLMNNKIDKISGYLNELKLHNKKQRLESMHKNLYAISYELKMISAWLLSANESKTFHVPAEYLKTASKIINHNIKRVKKLNEIVSDIYSLSENRIQIKNIVYNKRYTAVVFILVIIQIILAAMTIDFNKQDAWYYPMVDLVRNYLK</sequence>
<dbReference type="EMBL" id="ABBJDF010000035">
    <property type="protein sequence ID" value="EHT9941602.1"/>
    <property type="molecule type" value="Genomic_DNA"/>
</dbReference>
<keyword evidence="1" id="KW-1133">Transmembrane helix</keyword>
<evidence type="ECO:0000256" key="1">
    <source>
        <dbReference type="SAM" id="Phobius"/>
    </source>
</evidence>
<proteinExistence type="predicted"/>
<accession>A0AAD2XYX6</accession>
<dbReference type="AlphaFoldDB" id="A0AAD2XYX6"/>
<evidence type="ECO:0000313" key="2">
    <source>
        <dbReference type="EMBL" id="EHT9941602.1"/>
    </source>
</evidence>
<protein>
    <submittedName>
        <fullName evidence="2">Uncharacterized protein</fullName>
    </submittedName>
</protein>
<keyword evidence="1" id="KW-0812">Transmembrane</keyword>